<proteinExistence type="predicted"/>
<comment type="caution">
    <text evidence="1">The sequence shown here is derived from an EMBL/GenBank/DDBJ whole genome shotgun (WGS) entry which is preliminary data.</text>
</comment>
<name>A0ABP8XAI1_9MICO</name>
<organism evidence="1 2">
    <name type="scientific">Promicromonospora umidemergens</name>
    <dbReference type="NCBI Taxonomy" id="629679"/>
    <lineage>
        <taxon>Bacteria</taxon>
        <taxon>Bacillati</taxon>
        <taxon>Actinomycetota</taxon>
        <taxon>Actinomycetes</taxon>
        <taxon>Micrococcales</taxon>
        <taxon>Promicromonosporaceae</taxon>
        <taxon>Promicromonospora</taxon>
    </lineage>
</organism>
<dbReference type="Proteomes" id="UP001500843">
    <property type="component" value="Unassembled WGS sequence"/>
</dbReference>
<dbReference type="EMBL" id="BAABHM010000011">
    <property type="protein sequence ID" value="GAA4702186.1"/>
    <property type="molecule type" value="Genomic_DNA"/>
</dbReference>
<keyword evidence="2" id="KW-1185">Reference proteome</keyword>
<sequence length="100" mass="11552">MRESPDRELARLYDPAHGRRLLDRLTVEVAQDCDLGCHESQCCLGTFIARNRLCLQRVERDPERSRGKEDHAAIMRWMHMRGKHRADSAAIEVPADPATW</sequence>
<accession>A0ABP8XAI1</accession>
<evidence type="ECO:0000313" key="1">
    <source>
        <dbReference type="EMBL" id="GAA4702186.1"/>
    </source>
</evidence>
<evidence type="ECO:0000313" key="2">
    <source>
        <dbReference type="Proteomes" id="UP001500843"/>
    </source>
</evidence>
<reference evidence="2" key="1">
    <citation type="journal article" date="2019" name="Int. J. Syst. Evol. Microbiol.">
        <title>The Global Catalogue of Microorganisms (GCM) 10K type strain sequencing project: providing services to taxonomists for standard genome sequencing and annotation.</title>
        <authorList>
            <consortium name="The Broad Institute Genomics Platform"/>
            <consortium name="The Broad Institute Genome Sequencing Center for Infectious Disease"/>
            <person name="Wu L."/>
            <person name="Ma J."/>
        </authorList>
    </citation>
    <scope>NUCLEOTIDE SEQUENCE [LARGE SCALE GENOMIC DNA]</scope>
    <source>
        <strain evidence="2">JCM 17975</strain>
    </source>
</reference>
<protein>
    <submittedName>
        <fullName evidence="1">Uncharacterized protein</fullName>
    </submittedName>
</protein>
<gene>
    <name evidence="1" type="ORF">GCM10023198_24260</name>
</gene>